<keyword evidence="1" id="KW-0472">Membrane</keyword>
<keyword evidence="1" id="KW-0812">Transmembrane</keyword>
<accession>A0ABW3LCH6</accession>
<keyword evidence="3" id="KW-1185">Reference proteome</keyword>
<dbReference type="EMBL" id="JBHTKI010000020">
    <property type="protein sequence ID" value="MFD1032319.1"/>
    <property type="molecule type" value="Genomic_DNA"/>
</dbReference>
<keyword evidence="1" id="KW-1133">Transmembrane helix</keyword>
<name>A0ABW3LCH6_9BACL</name>
<protein>
    <submittedName>
        <fullName evidence="2">Uncharacterized protein</fullName>
    </submittedName>
</protein>
<organism evidence="2 3">
    <name type="scientific">Metaplanococcus flavidus</name>
    <dbReference type="NCBI Taxonomy" id="569883"/>
    <lineage>
        <taxon>Bacteria</taxon>
        <taxon>Bacillati</taxon>
        <taxon>Bacillota</taxon>
        <taxon>Bacilli</taxon>
        <taxon>Bacillales</taxon>
        <taxon>Caryophanaceae</taxon>
        <taxon>Metaplanococcus</taxon>
    </lineage>
</organism>
<feature type="transmembrane region" description="Helical" evidence="1">
    <location>
        <begin position="7"/>
        <end position="26"/>
    </location>
</feature>
<comment type="caution">
    <text evidence="2">The sequence shown here is derived from an EMBL/GenBank/DDBJ whole genome shotgun (WGS) entry which is preliminary data.</text>
</comment>
<evidence type="ECO:0000313" key="3">
    <source>
        <dbReference type="Proteomes" id="UP001597109"/>
    </source>
</evidence>
<evidence type="ECO:0000256" key="1">
    <source>
        <dbReference type="SAM" id="Phobius"/>
    </source>
</evidence>
<proteinExistence type="predicted"/>
<dbReference type="Proteomes" id="UP001597109">
    <property type="component" value="Unassembled WGS sequence"/>
</dbReference>
<reference evidence="3" key="1">
    <citation type="journal article" date="2019" name="Int. J. Syst. Evol. Microbiol.">
        <title>The Global Catalogue of Microorganisms (GCM) 10K type strain sequencing project: providing services to taxonomists for standard genome sequencing and annotation.</title>
        <authorList>
            <consortium name="The Broad Institute Genomics Platform"/>
            <consortium name="The Broad Institute Genome Sequencing Center for Infectious Disease"/>
            <person name="Wu L."/>
            <person name="Ma J."/>
        </authorList>
    </citation>
    <scope>NUCLEOTIDE SEQUENCE [LARGE SCALE GENOMIC DNA]</scope>
    <source>
        <strain evidence="3">CCUG 56756</strain>
    </source>
</reference>
<feature type="transmembrane region" description="Helical" evidence="1">
    <location>
        <begin position="32"/>
        <end position="50"/>
    </location>
</feature>
<evidence type="ECO:0000313" key="2">
    <source>
        <dbReference type="EMBL" id="MFD1032319.1"/>
    </source>
</evidence>
<sequence length="62" mass="7040">MMKFLGVYSHWILLILVFTSLVGSFFSGQYDAASMTFGVIGLLAVAYLVYRTEVERKKKTKN</sequence>
<dbReference type="RefSeq" id="WP_144840709.1">
    <property type="nucleotide sequence ID" value="NZ_JBHTKI010000020.1"/>
</dbReference>
<gene>
    <name evidence="2" type="ORF">ACFQ1X_12840</name>
</gene>